<gene>
    <name evidence="1" type="ORF">ACFP1Z_03775</name>
</gene>
<name>A0ABW0YY31_9ACTN</name>
<dbReference type="Proteomes" id="UP001596083">
    <property type="component" value="Unassembled WGS sequence"/>
</dbReference>
<reference evidence="2" key="1">
    <citation type="journal article" date="2019" name="Int. J. Syst. Evol. Microbiol.">
        <title>The Global Catalogue of Microorganisms (GCM) 10K type strain sequencing project: providing services to taxonomists for standard genome sequencing and annotation.</title>
        <authorList>
            <consortium name="The Broad Institute Genomics Platform"/>
            <consortium name="The Broad Institute Genome Sequencing Center for Infectious Disease"/>
            <person name="Wu L."/>
            <person name="Ma J."/>
        </authorList>
    </citation>
    <scope>NUCLEOTIDE SEQUENCE [LARGE SCALE GENOMIC DNA]</scope>
    <source>
        <strain evidence="2">CGMCC 4.7304</strain>
    </source>
</reference>
<protein>
    <submittedName>
        <fullName evidence="1">Uncharacterized protein</fullName>
    </submittedName>
</protein>
<organism evidence="1 2">
    <name type="scientific">Streptomyces gamaensis</name>
    <dbReference type="NCBI Taxonomy" id="1763542"/>
    <lineage>
        <taxon>Bacteria</taxon>
        <taxon>Bacillati</taxon>
        <taxon>Actinomycetota</taxon>
        <taxon>Actinomycetes</taxon>
        <taxon>Kitasatosporales</taxon>
        <taxon>Streptomycetaceae</taxon>
        <taxon>Streptomyces</taxon>
    </lineage>
</organism>
<comment type="caution">
    <text evidence="1">The sequence shown here is derived from an EMBL/GenBank/DDBJ whole genome shotgun (WGS) entry which is preliminary data.</text>
</comment>
<evidence type="ECO:0000313" key="2">
    <source>
        <dbReference type="Proteomes" id="UP001596083"/>
    </source>
</evidence>
<dbReference type="RefSeq" id="WP_390314364.1">
    <property type="nucleotide sequence ID" value="NZ_JBHSPB010000002.1"/>
</dbReference>
<dbReference type="EMBL" id="JBHSPB010000002">
    <property type="protein sequence ID" value="MFC5719305.1"/>
    <property type="molecule type" value="Genomic_DNA"/>
</dbReference>
<evidence type="ECO:0000313" key="1">
    <source>
        <dbReference type="EMBL" id="MFC5719305.1"/>
    </source>
</evidence>
<proteinExistence type="predicted"/>
<accession>A0ABW0YY31</accession>
<keyword evidence="2" id="KW-1185">Reference proteome</keyword>
<sequence>MHIYSKNRLHERISEKIEEDPEESFISICEAAPEGSVMGGVQRYGDTMLNEPQLKRFAEELNRLPEDQQTAVIRQVKELTQQALSCRGYLFISGD</sequence>